<dbReference type="InterPro" id="IPR004843">
    <property type="entry name" value="Calcineurin-like_PHP"/>
</dbReference>
<dbReference type="Proteomes" id="UP000053244">
    <property type="component" value="Unassembled WGS sequence"/>
</dbReference>
<dbReference type="Pfam" id="PF00149">
    <property type="entry name" value="Metallophos"/>
    <property type="match status" value="1"/>
</dbReference>
<feature type="domain" description="Calcineurin-like phosphoesterase" evidence="1">
    <location>
        <begin position="53"/>
        <end position="246"/>
    </location>
</feature>
<protein>
    <recommendedName>
        <fullName evidence="1">Calcineurin-like phosphoesterase domain-containing protein</fullName>
    </recommendedName>
</protein>
<dbReference type="SUPFAM" id="SSF56300">
    <property type="entry name" value="Metallo-dependent phosphatases"/>
    <property type="match status" value="1"/>
</dbReference>
<reference evidence="2 3" key="1">
    <citation type="submission" date="2015-10" db="EMBL/GenBank/DDBJ databases">
        <authorList>
            <person name="Gilbert D.G."/>
        </authorList>
    </citation>
    <scope>NUCLEOTIDE SEQUENCE [LARGE SCALE GENOMIC DNA]</scope>
    <source>
        <strain evidence="2 3">NRRL B-16712</strain>
    </source>
</reference>
<dbReference type="OrthoDB" id="2729229at2"/>
<evidence type="ECO:0000259" key="1">
    <source>
        <dbReference type="Pfam" id="PF00149"/>
    </source>
</evidence>
<sequence length="276" mass="28662">MTTESWLRLLGTETEPVTSLGYRSARRGGGSEHLRLPVDRLRVNRVPDGCDAVLVVSDLQGVAVSPLSGATVLLGQAFAEQLEIWAQSELLPAPDRLGVLLAGDLFSAPGADQRGASGPVAEVWRAFAAAGCPFVAGVAGNHDEVDAAEVAGYGPAVTLLDGDRSGWGGCTVAGVSGVAGDPQRPMRRPEPDFLGLIRAVTATPPAVLLLHEGPTGTDPAQRGNPLIRELLESRPPGLTVCGHVHWDQPVARLGDGHVLNVDARAILLEPSLPSSG</sequence>
<dbReference type="EMBL" id="LLZH01000085">
    <property type="protein sequence ID" value="KUL36742.1"/>
    <property type="molecule type" value="Genomic_DNA"/>
</dbReference>
<comment type="caution">
    <text evidence="2">The sequence shown here is derived from an EMBL/GenBank/DDBJ whole genome shotgun (WGS) entry which is preliminary data.</text>
</comment>
<name>A0A0X3UXW6_9ACTN</name>
<dbReference type="Gene3D" id="3.60.21.10">
    <property type="match status" value="1"/>
</dbReference>
<dbReference type="AlphaFoldDB" id="A0A0X3UXW6"/>
<keyword evidence="3" id="KW-1185">Reference proteome</keyword>
<accession>A0A0X3UXW6</accession>
<proteinExistence type="predicted"/>
<organism evidence="2 3">
    <name type="scientific">Actinoplanes awajinensis subsp. mycoplanecinus</name>
    <dbReference type="NCBI Taxonomy" id="135947"/>
    <lineage>
        <taxon>Bacteria</taxon>
        <taxon>Bacillati</taxon>
        <taxon>Actinomycetota</taxon>
        <taxon>Actinomycetes</taxon>
        <taxon>Micromonosporales</taxon>
        <taxon>Micromonosporaceae</taxon>
        <taxon>Actinoplanes</taxon>
    </lineage>
</organism>
<evidence type="ECO:0000313" key="3">
    <source>
        <dbReference type="Proteomes" id="UP000053244"/>
    </source>
</evidence>
<dbReference type="RefSeq" id="WP_067688987.1">
    <property type="nucleotide sequence ID" value="NZ_LLZH01000085.1"/>
</dbReference>
<dbReference type="InterPro" id="IPR029052">
    <property type="entry name" value="Metallo-depent_PP-like"/>
</dbReference>
<gene>
    <name evidence="2" type="ORF">ADL15_13005</name>
</gene>
<evidence type="ECO:0000313" key="2">
    <source>
        <dbReference type="EMBL" id="KUL36742.1"/>
    </source>
</evidence>
<dbReference type="GO" id="GO:0016787">
    <property type="term" value="F:hydrolase activity"/>
    <property type="evidence" value="ECO:0007669"/>
    <property type="project" value="InterPro"/>
</dbReference>